<name>G4TWF0_SERID</name>
<evidence type="ECO:0000256" key="1">
    <source>
        <dbReference type="SAM" id="MobiDB-lite"/>
    </source>
</evidence>
<dbReference type="OrthoDB" id="3192989at2759"/>
<dbReference type="InParanoid" id="G4TWF0"/>
<evidence type="ECO:0000313" key="3">
    <source>
        <dbReference type="EMBL" id="CCA75643.1"/>
    </source>
</evidence>
<dbReference type="InterPro" id="IPR041457">
    <property type="entry name" value="CxC2_KDZ-assoc"/>
</dbReference>
<organism evidence="3 4">
    <name type="scientific">Serendipita indica (strain DSM 11827)</name>
    <name type="common">Root endophyte fungus</name>
    <name type="synonym">Piriformospora indica</name>
    <dbReference type="NCBI Taxonomy" id="1109443"/>
    <lineage>
        <taxon>Eukaryota</taxon>
        <taxon>Fungi</taxon>
        <taxon>Dikarya</taxon>
        <taxon>Basidiomycota</taxon>
        <taxon>Agaricomycotina</taxon>
        <taxon>Agaricomycetes</taxon>
        <taxon>Sebacinales</taxon>
        <taxon>Serendipitaceae</taxon>
        <taxon>Serendipita</taxon>
    </lineage>
</organism>
<feature type="region of interest" description="Disordered" evidence="1">
    <location>
        <begin position="262"/>
        <end position="282"/>
    </location>
</feature>
<keyword evidence="4" id="KW-1185">Reference proteome</keyword>
<feature type="domain" description="CxC2-like cysteine cluster KDZ transposase-associated" evidence="2">
    <location>
        <begin position="401"/>
        <end position="502"/>
    </location>
</feature>
<dbReference type="PANTHER" id="PTHR33096">
    <property type="entry name" value="CXC2 DOMAIN-CONTAINING PROTEIN"/>
    <property type="match status" value="1"/>
</dbReference>
<dbReference type="OMA" id="NILENWA"/>
<gene>
    <name evidence="3" type="ORF">PIIN_09634</name>
</gene>
<dbReference type="eggNOG" id="ENOG502SJXV">
    <property type="taxonomic scope" value="Eukaryota"/>
</dbReference>
<reference evidence="3 4" key="1">
    <citation type="journal article" date="2011" name="PLoS Pathog.">
        <title>Endophytic Life Strategies Decoded by Genome and Transcriptome Analyses of the Mutualistic Root Symbiont Piriformospora indica.</title>
        <authorList>
            <person name="Zuccaro A."/>
            <person name="Lahrmann U."/>
            <person name="Guldener U."/>
            <person name="Langen G."/>
            <person name="Pfiffi S."/>
            <person name="Biedenkopf D."/>
            <person name="Wong P."/>
            <person name="Samans B."/>
            <person name="Grimm C."/>
            <person name="Basiewicz M."/>
            <person name="Murat C."/>
            <person name="Martin F."/>
            <person name="Kogel K.H."/>
        </authorList>
    </citation>
    <scope>NUCLEOTIDE SEQUENCE [LARGE SCALE GENOMIC DNA]</scope>
    <source>
        <strain evidence="3 4">DSM 11827</strain>
    </source>
</reference>
<proteinExistence type="predicted"/>
<accession>G4TWF0</accession>
<dbReference type="Proteomes" id="UP000007148">
    <property type="component" value="Unassembled WGS sequence"/>
</dbReference>
<evidence type="ECO:0000259" key="2">
    <source>
        <dbReference type="Pfam" id="PF18803"/>
    </source>
</evidence>
<dbReference type="EMBL" id="CAFZ01000489">
    <property type="protein sequence ID" value="CCA75643.1"/>
    <property type="molecule type" value="Genomic_DNA"/>
</dbReference>
<dbReference type="InterPro" id="IPR040521">
    <property type="entry name" value="KDZ"/>
</dbReference>
<dbReference type="Pfam" id="PF18758">
    <property type="entry name" value="KDZ"/>
    <property type="match status" value="1"/>
</dbReference>
<dbReference type="Pfam" id="PF18803">
    <property type="entry name" value="CxC2"/>
    <property type="match status" value="1"/>
</dbReference>
<dbReference type="AlphaFoldDB" id="G4TWF0"/>
<dbReference type="PANTHER" id="PTHR33096:SF1">
    <property type="entry name" value="CXC1-LIKE CYSTEINE CLUSTER ASSOCIATED WITH KDZ TRANSPOSASES DOMAIN-CONTAINING PROTEIN"/>
    <property type="match status" value="1"/>
</dbReference>
<sequence>MDMRSSSNEQNPQSDSTSVMWNGFRIFNDSKFFSYLNNTHNKEIYAFWKLVLAGHKWELVYAHFHSLYVDVPDEAAQRLKASLQAVEHRIWRDAIETARMYCMETAAQGRMRCIRHHVTNYKYLGEPETWVEQMENSSFEDKVALILSARRFNLDGQVNTMLKEHARAQYQAGSTALSEFNVSEGNHFALKEYQCEPDPIMEPKWDALKDWDAADRRDVGNAFTLREKQQHKYFGPNIDTRMGKRIRPAVEQISTSASVSISNVQVRQPKKRKRNTENYVTSWDPAPSDDYIPWEPVIPQESAKLQPFEPLQATRRSKTQHDFLDEWINCSGLYLSALLELESLPYGPIPCACNSGEKGLFMCTNCFTTPRCSQCIVISHLQTPFHKIKRWNGTHLQGSSLSDLGLVVQLGHRGYPCPMPAGARKLLVLHIDGFHALSVSLCGCDSSTTPDLQLFKSRMFSASIQNPKTAFTFDLLEHFRILNLESKGSANSYLSSLYRLTDLEGLSNIADRVREFRRISRQWSYLVAQRDSGSYETSQNTVYPLIRCLECPACPQPGVNILENWAETMPNDRHHRTVQITGLLSTHLEVDSIDLRSLALLAVYFNSDFAISQIIHRMSGIKDLVLTYDIACQYRRNFQTRFNNLAAFLRLPPHLRIIFLVPKFHLPAHKEECRYRYSLNYCKKVGRTDGEAIERLWSALNHLSGSTSRMTPGGRMDNLNFHLNYWNWRKTCKMGERVTVLQNTREMLIQHQTLLADLRASIGEAKAAEWSELEDHYNIDQEGRSIYQTLADQAPTRAEIIQKLTRFDALLPPLALENADGYPALAFWVNDGLDLEEYQKRLEIHSQSITTERQRIELNQKRVALADRINDWKARTPLDIHDEEDEEDDPALPEQWKLPIPSTLPRNEQLALPRQVEKELREAQAFDYLRALRTGLAEEIALLRDRDRHQHGYDANLRSRSLIERVRRDINFNTGRYRATFAALEVLGGARNPELKPLLPADVSAANVFRYTQELGRGFNVNISWIWRRTAVGTHANDDNWLDEMLRVRYLEAKASHDRWSEELELTHAEITYTHKTFEFRCEEWLQRALNSEKQGERAHAYAMSSIYRRLADEITVIQV</sequence>
<evidence type="ECO:0000313" key="4">
    <source>
        <dbReference type="Proteomes" id="UP000007148"/>
    </source>
</evidence>
<comment type="caution">
    <text evidence="3">The sequence shown here is derived from an EMBL/GenBank/DDBJ whole genome shotgun (WGS) entry which is preliminary data.</text>
</comment>
<dbReference type="STRING" id="1109443.G4TWF0"/>
<dbReference type="HOGENOM" id="CLU_280470_0_0_1"/>
<protein>
    <recommendedName>
        <fullName evidence="2">CxC2-like cysteine cluster KDZ transposase-associated domain-containing protein</fullName>
    </recommendedName>
</protein>